<dbReference type="CDD" id="cd02846">
    <property type="entry name" value="PAZ_argonaute_like"/>
    <property type="match status" value="1"/>
</dbReference>
<dbReference type="Pfam" id="PF02170">
    <property type="entry name" value="PAZ"/>
    <property type="match status" value="1"/>
</dbReference>
<dbReference type="InterPro" id="IPR003100">
    <property type="entry name" value="PAZ_dom"/>
</dbReference>
<protein>
    <recommendedName>
        <fullName evidence="1">PAZ domain-containing protein</fullName>
    </recommendedName>
</protein>
<feature type="domain" description="PAZ" evidence="1">
    <location>
        <begin position="1"/>
        <end position="86"/>
    </location>
</feature>
<organism evidence="2 3">
    <name type="scientific">Pristionchus mayeri</name>
    <dbReference type="NCBI Taxonomy" id="1317129"/>
    <lineage>
        <taxon>Eukaryota</taxon>
        <taxon>Metazoa</taxon>
        <taxon>Ecdysozoa</taxon>
        <taxon>Nematoda</taxon>
        <taxon>Chromadorea</taxon>
        <taxon>Rhabditida</taxon>
        <taxon>Rhabditina</taxon>
        <taxon>Diplogasteromorpha</taxon>
        <taxon>Diplogasteroidea</taxon>
        <taxon>Neodiplogasteridae</taxon>
        <taxon>Pristionchus</taxon>
    </lineage>
</organism>
<evidence type="ECO:0000259" key="1">
    <source>
        <dbReference type="PROSITE" id="PS50821"/>
    </source>
</evidence>
<dbReference type="SUPFAM" id="SSF101690">
    <property type="entry name" value="PAZ domain"/>
    <property type="match status" value="1"/>
</dbReference>
<dbReference type="EMBL" id="BTRK01000001">
    <property type="protein sequence ID" value="GMR31727.1"/>
    <property type="molecule type" value="Genomic_DNA"/>
</dbReference>
<dbReference type="GO" id="GO:0003723">
    <property type="term" value="F:RNA binding"/>
    <property type="evidence" value="ECO:0007669"/>
    <property type="project" value="InterPro"/>
</dbReference>
<dbReference type="PANTHER" id="PTHR22891">
    <property type="entry name" value="EUKARYOTIC TRANSLATION INITIATION FACTOR 2C"/>
    <property type="match status" value="1"/>
</dbReference>
<feature type="non-terminal residue" evidence="2">
    <location>
        <position position="107"/>
    </location>
</feature>
<feature type="non-terminal residue" evidence="2">
    <location>
        <position position="1"/>
    </location>
</feature>
<dbReference type="Proteomes" id="UP001328107">
    <property type="component" value="Unassembled WGS sequence"/>
</dbReference>
<reference evidence="3" key="1">
    <citation type="submission" date="2022-10" db="EMBL/GenBank/DDBJ databases">
        <title>Genome assembly of Pristionchus species.</title>
        <authorList>
            <person name="Yoshida K."/>
            <person name="Sommer R.J."/>
        </authorList>
    </citation>
    <scope>NUCLEOTIDE SEQUENCE [LARGE SCALE GENOMIC DNA]</scope>
    <source>
        <strain evidence="3">RS5460</strain>
    </source>
</reference>
<accession>A0AAN5C6H2</accession>
<evidence type="ECO:0000313" key="3">
    <source>
        <dbReference type="Proteomes" id="UP001328107"/>
    </source>
</evidence>
<dbReference type="AlphaFoldDB" id="A0AAN5C6H2"/>
<gene>
    <name evidence="2" type="ORF">PMAYCL1PPCAC_01922</name>
</gene>
<keyword evidence="3" id="KW-1185">Reference proteome</keyword>
<name>A0AAN5C6H2_9BILA</name>
<proteinExistence type="predicted"/>
<sequence>TKVRILRPSGDWAAKKFDKISSKPASNIYFKCTNSFQEGREMSVAQYWAQVRQIRLDYPNLPCLEFYNKMTRSFSYFPLECCMTNDEPRKFKGKLTDGQLNTFMKVM</sequence>
<evidence type="ECO:0000313" key="2">
    <source>
        <dbReference type="EMBL" id="GMR31727.1"/>
    </source>
</evidence>
<dbReference type="InterPro" id="IPR036085">
    <property type="entry name" value="PAZ_dom_sf"/>
</dbReference>
<comment type="caution">
    <text evidence="2">The sequence shown here is derived from an EMBL/GenBank/DDBJ whole genome shotgun (WGS) entry which is preliminary data.</text>
</comment>
<dbReference type="PROSITE" id="PS50821">
    <property type="entry name" value="PAZ"/>
    <property type="match status" value="1"/>
</dbReference>
<dbReference type="Gene3D" id="2.170.260.10">
    <property type="entry name" value="paz domain"/>
    <property type="match status" value="1"/>
</dbReference>